<keyword evidence="6 11" id="KW-0472">Membrane</keyword>
<keyword evidence="7" id="KW-0961">Cell wall biogenesis/degradation</keyword>
<feature type="transmembrane region" description="Helical" evidence="11">
    <location>
        <begin position="50"/>
        <end position="71"/>
    </location>
</feature>
<keyword evidence="5 11" id="KW-1133">Transmembrane helix</keyword>
<evidence type="ECO:0000256" key="6">
    <source>
        <dbReference type="ARBA" id="ARBA00023136"/>
    </source>
</evidence>
<evidence type="ECO:0000313" key="12">
    <source>
        <dbReference type="EMBL" id="WOG88107.1"/>
    </source>
</evidence>
<evidence type="ECO:0000256" key="1">
    <source>
        <dbReference type="ARBA" id="ARBA00004127"/>
    </source>
</evidence>
<dbReference type="GO" id="GO:0030244">
    <property type="term" value="P:cellulose biosynthetic process"/>
    <property type="evidence" value="ECO:0007669"/>
    <property type="project" value="InterPro"/>
</dbReference>
<name>A0AAF0WEK9_DAUCS</name>
<keyword evidence="3" id="KW-0808">Transferase</keyword>
<keyword evidence="13" id="KW-1185">Reference proteome</keyword>
<protein>
    <recommendedName>
        <fullName evidence="14">Cellulose synthase-like protein G3</fullName>
    </recommendedName>
</protein>
<dbReference type="GO" id="GO:0016760">
    <property type="term" value="F:cellulose synthase (UDP-forming) activity"/>
    <property type="evidence" value="ECO:0007669"/>
    <property type="project" value="InterPro"/>
</dbReference>
<evidence type="ECO:0000256" key="11">
    <source>
        <dbReference type="SAM" id="Phobius"/>
    </source>
</evidence>
<feature type="binding site" evidence="10">
    <location>
        <position position="305"/>
    </location>
    <ligand>
        <name>Mn(2+)</name>
        <dbReference type="ChEBI" id="CHEBI:29035"/>
    </ligand>
</feature>
<dbReference type="EMBL" id="CP093344">
    <property type="protein sequence ID" value="WOG88107.1"/>
    <property type="molecule type" value="Genomic_DNA"/>
</dbReference>
<feature type="transmembrane region" description="Helical" evidence="11">
    <location>
        <begin position="598"/>
        <end position="620"/>
    </location>
</feature>
<feature type="transmembrane region" description="Helical" evidence="11">
    <location>
        <begin position="640"/>
        <end position="667"/>
    </location>
</feature>
<dbReference type="FunFam" id="3.90.550.10:FF:000135">
    <property type="entry name" value="Cellulose synthase-like protein G3"/>
    <property type="match status" value="1"/>
</dbReference>
<feature type="binding site" evidence="9">
    <location>
        <position position="110"/>
    </location>
    <ligand>
        <name>UDP-alpha-D-glucose</name>
        <dbReference type="ChEBI" id="CHEBI:58885"/>
    </ligand>
</feature>
<evidence type="ECO:0000256" key="4">
    <source>
        <dbReference type="ARBA" id="ARBA00022692"/>
    </source>
</evidence>
<feature type="active site" evidence="8">
    <location>
        <position position="447"/>
    </location>
</feature>
<evidence type="ECO:0000256" key="9">
    <source>
        <dbReference type="PIRSR" id="PIRSR605150-2"/>
    </source>
</evidence>
<feature type="transmembrane region" description="Helical" evidence="11">
    <location>
        <begin position="18"/>
        <end position="38"/>
    </location>
</feature>
<accession>A0AAF0WEK9</accession>
<reference evidence="12" key="1">
    <citation type="journal article" date="2016" name="Nat. Genet.">
        <title>A high-quality carrot genome assembly provides new insights into carotenoid accumulation and asterid genome evolution.</title>
        <authorList>
            <person name="Iorizzo M."/>
            <person name="Ellison S."/>
            <person name="Senalik D."/>
            <person name="Zeng P."/>
            <person name="Satapoomin P."/>
            <person name="Huang J."/>
            <person name="Bowman M."/>
            <person name="Iovene M."/>
            <person name="Sanseverino W."/>
            <person name="Cavagnaro P."/>
            <person name="Yildiz M."/>
            <person name="Macko-Podgorni A."/>
            <person name="Moranska E."/>
            <person name="Grzebelus E."/>
            <person name="Grzebelus D."/>
            <person name="Ashrafi H."/>
            <person name="Zheng Z."/>
            <person name="Cheng S."/>
            <person name="Spooner D."/>
            <person name="Van Deynze A."/>
            <person name="Simon P."/>
        </authorList>
    </citation>
    <scope>NUCLEOTIDE SEQUENCE</scope>
    <source>
        <tissue evidence="12">Leaf</tissue>
    </source>
</reference>
<evidence type="ECO:0000256" key="8">
    <source>
        <dbReference type="PIRSR" id="PIRSR605150-1"/>
    </source>
</evidence>
<keyword evidence="2" id="KW-0328">Glycosyltransferase</keyword>
<sequence length="733" mass="83397">MENPNPLLHKIIPMRRTWFNRVFAAIYTCAIFALFYHHFQNLSINSNTKISILMLLADLVLALNSITYQAFRMSPIRRVVFPQNIPQILKNESEYPALDIFICTADPYKEPPMGVVNTALSVMAYDYPTEKLSVYVSDDGGSQLTLFAFMEAAKFARHWLPFCRKHDLVERCPEAYFASQIGEFTEGRDEIEMAYREMKITVEKVLERGDVNGVNHITADEEVLKSFSKCSGIDGFTSRNHPTIIQILLESSINRDVQGHALPNLIYISREKIATAAHQFKAGALNMLLRVSGIMTNAPIILTLDCDSYSNDPTTPLRALCYYLDPKIKSDLAYVQFPQIFHGINKNDIYGSEWKSYVQINAYGMDGLMGPNYIGTGSFFQRRALFGDPLSILLPEIPELSPDYHVCKPIHDNEILALADHVAGCRYEDQTRWGYEIGFNYGSLVEDFYTGYRLHCKGWKSILCYPKRPAFLGSSPIALNDMLCQSKRWFMGYFEIICCKFSPLTFGLKSLNLLQALCYIHYISWPFWSIPVPVYAFLPQLALINSTPIFPKVSDPWFYLYAFLFVGAIMQEFIDYMTTGGTIPKWWNYQKSWLIRGLTSFPFAMLEYILGCFGFSATGFNVTSKVVDDEQTSRYDKGYFVFGVSSPMFLTITMAAIINLVAFSSGIEQAIFGKERFENVCLQICLTGYVVVHSWPLYEAIILRTDKGKMPLKITLASVALVLVLCIVFPLLF</sequence>
<dbReference type="AlphaFoldDB" id="A0AAF0WEK9"/>
<dbReference type="Gene3D" id="3.90.550.10">
    <property type="entry name" value="Spore Coat Polysaccharide Biosynthesis Protein SpsA, Chain A"/>
    <property type="match status" value="2"/>
</dbReference>
<feature type="binding site" evidence="9">
    <location>
        <position position="139"/>
    </location>
    <ligand>
        <name>UDP-alpha-D-glucose</name>
        <dbReference type="ChEBI" id="CHEBI:58885"/>
    </ligand>
</feature>
<organism evidence="12 13">
    <name type="scientific">Daucus carota subsp. sativus</name>
    <name type="common">Carrot</name>
    <dbReference type="NCBI Taxonomy" id="79200"/>
    <lineage>
        <taxon>Eukaryota</taxon>
        <taxon>Viridiplantae</taxon>
        <taxon>Streptophyta</taxon>
        <taxon>Embryophyta</taxon>
        <taxon>Tracheophyta</taxon>
        <taxon>Spermatophyta</taxon>
        <taxon>Magnoliopsida</taxon>
        <taxon>eudicotyledons</taxon>
        <taxon>Gunneridae</taxon>
        <taxon>Pentapetalae</taxon>
        <taxon>asterids</taxon>
        <taxon>campanulids</taxon>
        <taxon>Apiales</taxon>
        <taxon>Apiaceae</taxon>
        <taxon>Apioideae</taxon>
        <taxon>Scandiceae</taxon>
        <taxon>Daucinae</taxon>
        <taxon>Daucus</taxon>
        <taxon>Daucus sect. Daucus</taxon>
    </lineage>
</organism>
<dbReference type="KEGG" id="dcr:108209364"/>
<dbReference type="PANTHER" id="PTHR13301">
    <property type="entry name" value="X-BOX TRANSCRIPTION FACTOR-RELATED"/>
    <property type="match status" value="1"/>
</dbReference>
<dbReference type="GO" id="GO:0071555">
    <property type="term" value="P:cell wall organization"/>
    <property type="evidence" value="ECO:0007669"/>
    <property type="project" value="UniProtKB-KW"/>
</dbReference>
<dbReference type="GO" id="GO:0012505">
    <property type="term" value="C:endomembrane system"/>
    <property type="evidence" value="ECO:0007669"/>
    <property type="project" value="UniProtKB-SubCell"/>
</dbReference>
<feature type="active site" evidence="8">
    <location>
        <position position="139"/>
    </location>
</feature>
<dbReference type="InterPro" id="IPR029044">
    <property type="entry name" value="Nucleotide-diphossugar_trans"/>
</dbReference>
<keyword evidence="4 11" id="KW-0812">Transmembrane</keyword>
<evidence type="ECO:0000256" key="10">
    <source>
        <dbReference type="PIRSR" id="PIRSR605150-3"/>
    </source>
</evidence>
<feature type="transmembrane region" description="Helical" evidence="11">
    <location>
        <begin position="679"/>
        <end position="698"/>
    </location>
</feature>
<dbReference type="Pfam" id="PF03552">
    <property type="entry name" value="Cellulose_synt"/>
    <property type="match status" value="2"/>
</dbReference>
<feature type="transmembrane region" description="Helical" evidence="11">
    <location>
        <begin position="710"/>
        <end position="732"/>
    </location>
</feature>
<comment type="subcellular location">
    <subcellularLocation>
        <location evidence="1">Endomembrane system</location>
        <topology evidence="1">Multi-pass membrane protein</topology>
    </subcellularLocation>
</comment>
<feature type="binding site" evidence="10">
    <location>
        <position position="281"/>
    </location>
    <ligand>
        <name>Mn(2+)</name>
        <dbReference type="ChEBI" id="CHEBI:29035"/>
    </ligand>
</feature>
<dbReference type="InterPro" id="IPR005150">
    <property type="entry name" value="Cellulose_synth"/>
</dbReference>
<feature type="binding site" evidence="9">
    <location>
        <position position="109"/>
    </location>
    <ligand>
        <name>UDP-alpha-D-glucose</name>
        <dbReference type="ChEBI" id="CHEBI:58885"/>
    </ligand>
</feature>
<evidence type="ECO:0008006" key="14">
    <source>
        <dbReference type="Google" id="ProtNLM"/>
    </source>
</evidence>
<dbReference type="GO" id="GO:0016020">
    <property type="term" value="C:membrane"/>
    <property type="evidence" value="ECO:0007669"/>
    <property type="project" value="InterPro"/>
</dbReference>
<reference evidence="12" key="2">
    <citation type="submission" date="2022-03" db="EMBL/GenBank/DDBJ databases">
        <title>Draft title - Genomic analysis of global carrot germplasm unveils the trajectory of domestication and the origin of high carotenoid orange carrot.</title>
        <authorList>
            <person name="Iorizzo M."/>
            <person name="Ellison S."/>
            <person name="Senalik D."/>
            <person name="Macko-Podgorni A."/>
            <person name="Grzebelus D."/>
            <person name="Bostan H."/>
            <person name="Rolling W."/>
            <person name="Curaba J."/>
            <person name="Simon P."/>
        </authorList>
    </citation>
    <scope>NUCLEOTIDE SEQUENCE</scope>
    <source>
        <tissue evidence="12">Leaf</tissue>
    </source>
</reference>
<feature type="transmembrane region" description="Helical" evidence="11">
    <location>
        <begin position="516"/>
        <end position="538"/>
    </location>
</feature>
<evidence type="ECO:0000256" key="2">
    <source>
        <dbReference type="ARBA" id="ARBA00022676"/>
    </source>
</evidence>
<feature type="transmembrane region" description="Helical" evidence="11">
    <location>
        <begin position="558"/>
        <end position="577"/>
    </location>
</feature>
<dbReference type="Proteomes" id="UP000077755">
    <property type="component" value="Chromosome 2"/>
</dbReference>
<proteinExistence type="predicted"/>
<evidence type="ECO:0000313" key="13">
    <source>
        <dbReference type="Proteomes" id="UP000077755"/>
    </source>
</evidence>
<evidence type="ECO:0000256" key="3">
    <source>
        <dbReference type="ARBA" id="ARBA00022679"/>
    </source>
</evidence>
<evidence type="ECO:0000256" key="5">
    <source>
        <dbReference type="ARBA" id="ARBA00022989"/>
    </source>
</evidence>
<gene>
    <name evidence="12" type="ORF">DCAR_0207341</name>
</gene>
<evidence type="ECO:0000256" key="7">
    <source>
        <dbReference type="ARBA" id="ARBA00023316"/>
    </source>
</evidence>
<dbReference type="SUPFAM" id="SSF53448">
    <property type="entry name" value="Nucleotide-diphospho-sugar transferases"/>
    <property type="match status" value="1"/>
</dbReference>